<accession>A0ABQ4WB63</accession>
<evidence type="ECO:0000256" key="5">
    <source>
        <dbReference type="ARBA" id="ARBA00023136"/>
    </source>
</evidence>
<evidence type="ECO:0000256" key="2">
    <source>
        <dbReference type="ARBA" id="ARBA00007590"/>
    </source>
</evidence>
<dbReference type="InterPro" id="IPR005349">
    <property type="entry name" value="TMEM14"/>
</dbReference>
<dbReference type="PANTHER" id="PTHR12668">
    <property type="entry name" value="TRANSMEMBRANE PROTEIN 14, 15"/>
    <property type="match status" value="1"/>
</dbReference>
<dbReference type="Pfam" id="PF03647">
    <property type="entry name" value="Tmemb_14"/>
    <property type="match status" value="1"/>
</dbReference>
<dbReference type="Proteomes" id="UP001151760">
    <property type="component" value="Unassembled WGS sequence"/>
</dbReference>
<gene>
    <name evidence="7" type="ORF">Tco_0600210</name>
</gene>
<dbReference type="PANTHER" id="PTHR12668:SF48">
    <property type="entry name" value="PROTEIN FATTY ACID EXPORT 1, CHLOROPLASTIC"/>
    <property type="match status" value="1"/>
</dbReference>
<protein>
    <submittedName>
        <fullName evidence="7">Protein fatty acid export 1, chloroplastic</fullName>
    </submittedName>
</protein>
<reference evidence="7" key="1">
    <citation type="journal article" date="2022" name="Int. J. Mol. Sci.">
        <title>Draft Genome of Tanacetum Coccineum: Genomic Comparison of Closely Related Tanacetum-Family Plants.</title>
        <authorList>
            <person name="Yamashiro T."/>
            <person name="Shiraishi A."/>
            <person name="Nakayama K."/>
            <person name="Satake H."/>
        </authorList>
    </citation>
    <scope>NUCLEOTIDE SEQUENCE</scope>
</reference>
<feature type="transmembrane region" description="Helical" evidence="6">
    <location>
        <begin position="186"/>
        <end position="208"/>
    </location>
</feature>
<organism evidence="7 8">
    <name type="scientific">Tanacetum coccineum</name>
    <dbReference type="NCBI Taxonomy" id="301880"/>
    <lineage>
        <taxon>Eukaryota</taxon>
        <taxon>Viridiplantae</taxon>
        <taxon>Streptophyta</taxon>
        <taxon>Embryophyta</taxon>
        <taxon>Tracheophyta</taxon>
        <taxon>Spermatophyta</taxon>
        <taxon>Magnoliopsida</taxon>
        <taxon>eudicotyledons</taxon>
        <taxon>Gunneridae</taxon>
        <taxon>Pentapetalae</taxon>
        <taxon>asterids</taxon>
        <taxon>campanulids</taxon>
        <taxon>Asterales</taxon>
        <taxon>Asteraceae</taxon>
        <taxon>Asteroideae</taxon>
        <taxon>Anthemideae</taxon>
        <taxon>Anthemidinae</taxon>
        <taxon>Tanacetum</taxon>
    </lineage>
</organism>
<name>A0ABQ4WB63_9ASTR</name>
<feature type="transmembrane region" description="Helical" evidence="6">
    <location>
        <begin position="158"/>
        <end position="174"/>
    </location>
</feature>
<keyword evidence="8" id="KW-1185">Reference proteome</keyword>
<sequence length="276" mass="29973">MSSAASQISCFSTIQNRFNLTHSHPHLLPSQLRIVMNSDRDSIKVSSSGSRSALKFTAKSSKSDNDILDKPLSNIEDNVNGDEISEPVENAVIEPVRAAKIHDFCFGIPYGGIVLIGGLVSFLFSRNTATLMSGGLYGGGLLALSLISLNVWGQGHSSLLFILGQAGIAAALLWKNMQTYSLTKRILPTGFNIVISAAMLCFYAYVVVSGGNPPPKKLKAKAAAAIPVGLREEKDVLSVATWIRYLFVVLHGLEYHAEKLQSRWNHLQQEENYGPV</sequence>
<dbReference type="InterPro" id="IPR044890">
    <property type="entry name" value="TMEM14_sf"/>
</dbReference>
<reference evidence="7" key="2">
    <citation type="submission" date="2022-01" db="EMBL/GenBank/DDBJ databases">
        <authorList>
            <person name="Yamashiro T."/>
            <person name="Shiraishi A."/>
            <person name="Satake H."/>
            <person name="Nakayama K."/>
        </authorList>
    </citation>
    <scope>NUCLEOTIDE SEQUENCE</scope>
</reference>
<keyword evidence="3 6" id="KW-0812">Transmembrane</keyword>
<evidence type="ECO:0000256" key="4">
    <source>
        <dbReference type="ARBA" id="ARBA00022989"/>
    </source>
</evidence>
<evidence type="ECO:0000313" key="7">
    <source>
        <dbReference type="EMBL" id="GJS50089.1"/>
    </source>
</evidence>
<feature type="transmembrane region" description="Helical" evidence="6">
    <location>
        <begin position="106"/>
        <end position="124"/>
    </location>
</feature>
<keyword evidence="4 6" id="KW-1133">Transmembrane helix</keyword>
<evidence type="ECO:0000256" key="1">
    <source>
        <dbReference type="ARBA" id="ARBA00004370"/>
    </source>
</evidence>
<feature type="transmembrane region" description="Helical" evidence="6">
    <location>
        <begin position="131"/>
        <end position="152"/>
    </location>
</feature>
<keyword evidence="5 6" id="KW-0472">Membrane</keyword>
<comment type="similarity">
    <text evidence="2">Belongs to the TMEM14 family.</text>
</comment>
<evidence type="ECO:0000313" key="8">
    <source>
        <dbReference type="Proteomes" id="UP001151760"/>
    </source>
</evidence>
<proteinExistence type="inferred from homology"/>
<evidence type="ECO:0000256" key="6">
    <source>
        <dbReference type="SAM" id="Phobius"/>
    </source>
</evidence>
<evidence type="ECO:0000256" key="3">
    <source>
        <dbReference type="ARBA" id="ARBA00022692"/>
    </source>
</evidence>
<comment type="caution">
    <text evidence="7">The sequence shown here is derived from an EMBL/GenBank/DDBJ whole genome shotgun (WGS) entry which is preliminary data.</text>
</comment>
<comment type="subcellular location">
    <subcellularLocation>
        <location evidence="1">Membrane</location>
    </subcellularLocation>
</comment>
<dbReference type="Gene3D" id="1.10.10.1740">
    <property type="entry name" value="Transmembrane protein 14-like"/>
    <property type="match status" value="1"/>
</dbReference>
<dbReference type="EMBL" id="BQNB010008490">
    <property type="protein sequence ID" value="GJS50089.1"/>
    <property type="molecule type" value="Genomic_DNA"/>
</dbReference>
<feature type="non-terminal residue" evidence="7">
    <location>
        <position position="276"/>
    </location>
</feature>